<evidence type="ECO:0000313" key="5">
    <source>
        <dbReference type="EMBL" id="KAF6324841.1"/>
    </source>
</evidence>
<dbReference type="SUPFAM" id="SSF100934">
    <property type="entry name" value="Heat shock protein 70kD (HSP70), C-terminal subdomain"/>
    <property type="match status" value="1"/>
</dbReference>
<keyword evidence="2" id="KW-0547">Nucleotide-binding</keyword>
<dbReference type="GO" id="GO:0005524">
    <property type="term" value="F:ATP binding"/>
    <property type="evidence" value="ECO:0007669"/>
    <property type="project" value="UniProtKB-KW"/>
</dbReference>
<dbReference type="GO" id="GO:0140662">
    <property type="term" value="F:ATP-dependent protein folding chaperone"/>
    <property type="evidence" value="ECO:0007669"/>
    <property type="project" value="InterPro"/>
</dbReference>
<dbReference type="VEuPathDB" id="HostDB:LOC118676667"/>
<comment type="similarity">
    <text evidence="1">Belongs to the heat shock protein 70 family.</text>
</comment>
<protein>
    <recommendedName>
        <fullName evidence="7">Heat shock cognate 71 kDa protein</fullName>
    </recommendedName>
</protein>
<evidence type="ECO:0000256" key="1">
    <source>
        <dbReference type="ARBA" id="ARBA00007381"/>
    </source>
</evidence>
<evidence type="ECO:0000256" key="2">
    <source>
        <dbReference type="ARBA" id="ARBA00022741"/>
    </source>
</evidence>
<dbReference type="EMBL" id="JABWUV010000010">
    <property type="protein sequence ID" value="KAF6324841.1"/>
    <property type="molecule type" value="Genomic_DNA"/>
</dbReference>
<keyword evidence="3" id="KW-0067">ATP-binding</keyword>
<dbReference type="Gene3D" id="2.60.34.10">
    <property type="entry name" value="Substrate Binding Domain Of DNAk, Chain A, domain 1"/>
    <property type="match status" value="1"/>
</dbReference>
<dbReference type="PANTHER" id="PTHR19375">
    <property type="entry name" value="HEAT SHOCK PROTEIN 70KDA"/>
    <property type="match status" value="1"/>
</dbReference>
<evidence type="ECO:0000313" key="6">
    <source>
        <dbReference type="Proteomes" id="UP000527355"/>
    </source>
</evidence>
<dbReference type="InterPro" id="IPR013126">
    <property type="entry name" value="Hsp_70_fam"/>
</dbReference>
<organism evidence="5 6">
    <name type="scientific">Myotis myotis</name>
    <name type="common">Greater mouse-eared bat</name>
    <name type="synonym">Vespertilio myotis</name>
    <dbReference type="NCBI Taxonomy" id="51298"/>
    <lineage>
        <taxon>Eukaryota</taxon>
        <taxon>Metazoa</taxon>
        <taxon>Chordata</taxon>
        <taxon>Craniata</taxon>
        <taxon>Vertebrata</taxon>
        <taxon>Euteleostomi</taxon>
        <taxon>Mammalia</taxon>
        <taxon>Eutheria</taxon>
        <taxon>Laurasiatheria</taxon>
        <taxon>Chiroptera</taxon>
        <taxon>Yangochiroptera</taxon>
        <taxon>Vespertilionidae</taxon>
        <taxon>Myotis</taxon>
    </lineage>
</organism>
<dbReference type="Gene3D" id="1.20.1270.10">
    <property type="match status" value="1"/>
</dbReference>
<feature type="compositionally biased region" description="Basic and acidic residues" evidence="4">
    <location>
        <begin position="161"/>
        <end position="179"/>
    </location>
</feature>
<evidence type="ECO:0000256" key="3">
    <source>
        <dbReference type="ARBA" id="ARBA00022840"/>
    </source>
</evidence>
<dbReference type="AlphaFoldDB" id="A0A7J7VIJ4"/>
<gene>
    <name evidence="5" type="ORF">mMyoMyo1_008296</name>
</gene>
<dbReference type="Proteomes" id="UP000527355">
    <property type="component" value="Unassembled WGS sequence"/>
</dbReference>
<evidence type="ECO:0008006" key="7">
    <source>
        <dbReference type="Google" id="ProtNLM"/>
    </source>
</evidence>
<comment type="caution">
    <text evidence="5">The sequence shown here is derived from an EMBL/GenBank/DDBJ whole genome shotgun (WGS) entry which is preliminary data.</text>
</comment>
<name>A0A7J7VIJ4_MYOMY</name>
<dbReference type="SUPFAM" id="SSF100920">
    <property type="entry name" value="Heat shock protein 70kD (HSP70), peptide-binding domain"/>
    <property type="match status" value="1"/>
</dbReference>
<dbReference type="Pfam" id="PF00012">
    <property type="entry name" value="HSP70"/>
    <property type="match status" value="1"/>
</dbReference>
<evidence type="ECO:0000256" key="4">
    <source>
        <dbReference type="SAM" id="MobiDB-lite"/>
    </source>
</evidence>
<dbReference type="InterPro" id="IPR029047">
    <property type="entry name" value="HSP70_peptide-bd_sf"/>
</dbReference>
<proteinExistence type="inferred from homology"/>
<feature type="region of interest" description="Disordered" evidence="4">
    <location>
        <begin position="161"/>
        <end position="191"/>
    </location>
</feature>
<dbReference type="InterPro" id="IPR029048">
    <property type="entry name" value="HSP70_C_sf"/>
</dbReference>
<reference evidence="5 6" key="1">
    <citation type="journal article" date="2020" name="Nature">
        <title>Six reference-quality genomes reveal evolution of bat adaptations.</title>
        <authorList>
            <person name="Jebb D."/>
            <person name="Huang Z."/>
            <person name="Pippel M."/>
            <person name="Hughes G.M."/>
            <person name="Lavrichenko K."/>
            <person name="Devanna P."/>
            <person name="Winkler S."/>
            <person name="Jermiin L.S."/>
            <person name="Skirmuntt E.C."/>
            <person name="Katzourakis A."/>
            <person name="Burkitt-Gray L."/>
            <person name="Ray D.A."/>
            <person name="Sullivan K.A.M."/>
            <person name="Roscito J.G."/>
            <person name="Kirilenko B.M."/>
            <person name="Davalos L.M."/>
            <person name="Corthals A.P."/>
            <person name="Power M.L."/>
            <person name="Jones G."/>
            <person name="Ransome R.D."/>
            <person name="Dechmann D.K.N."/>
            <person name="Locatelli A.G."/>
            <person name="Puechmaille S.J."/>
            <person name="Fedrigo O."/>
            <person name="Jarvis E.D."/>
            <person name="Hiller M."/>
            <person name="Vernes S.C."/>
            <person name="Myers E.W."/>
            <person name="Teeling E.C."/>
        </authorList>
    </citation>
    <scope>NUCLEOTIDE SEQUENCE [LARGE SCALE GENOMIC DNA]</scope>
    <source>
        <strain evidence="5">MMyoMyo1</strain>
        <tissue evidence="5">Flight muscle</tissue>
    </source>
</reference>
<keyword evidence="6" id="KW-1185">Reference proteome</keyword>
<accession>A0A7J7VIJ4</accession>
<sequence>MEEPQSELFVGPLRSQETLSDWQKLRHENNSLTPEISLAVDELLLSPDLIEVTFDIDTNGTFKVFAGDKSTGKENTVIITNHKTHLSNEDREHMVQEAEKYKAKEEKQWDKASSKNSLKLLAINIKANAEDKKLQVKLSNEDKQMILDKCNEIINWFHKNQTAEKEESEHQQKELEKVRSPVIPKLSQSRR</sequence>